<evidence type="ECO:0000313" key="1">
    <source>
        <dbReference type="EMBL" id="MYZ48102.1"/>
    </source>
</evidence>
<dbReference type="EMBL" id="SPKJ01000028">
    <property type="protein sequence ID" value="MYZ48102.1"/>
    <property type="molecule type" value="Genomic_DNA"/>
</dbReference>
<name>A0A964T643_9HYPH</name>
<dbReference type="Proteomes" id="UP000773614">
    <property type="component" value="Unassembled WGS sequence"/>
</dbReference>
<dbReference type="RefSeq" id="WP_161140448.1">
    <property type="nucleotide sequence ID" value="NZ_SPKJ01000028.1"/>
</dbReference>
<organism evidence="1 2">
    <name type="scientific">Propylenella binzhouense</name>
    <dbReference type="NCBI Taxonomy" id="2555902"/>
    <lineage>
        <taxon>Bacteria</taxon>
        <taxon>Pseudomonadati</taxon>
        <taxon>Pseudomonadota</taxon>
        <taxon>Alphaproteobacteria</taxon>
        <taxon>Hyphomicrobiales</taxon>
        <taxon>Propylenellaceae</taxon>
        <taxon>Propylenella</taxon>
    </lineage>
</organism>
<sequence length="71" mass="7715">MKFKVSRASAGEERAYLPPVPGALRVDAATGFQHWEIELMTLEDLARLVETVGCDLVVGEGTITVLDGRID</sequence>
<gene>
    <name evidence="1" type="ORF">E4O86_10305</name>
</gene>
<proteinExistence type="predicted"/>
<protein>
    <submittedName>
        <fullName evidence="1">Uncharacterized protein</fullName>
    </submittedName>
</protein>
<reference evidence="1" key="1">
    <citation type="submission" date="2019-03" db="EMBL/GenBank/DDBJ databases">
        <title>Afifella sp. nov., isolated from activated sludge.</title>
        <authorList>
            <person name="Li Q."/>
            <person name="Liu Y."/>
        </authorList>
    </citation>
    <scope>NUCLEOTIDE SEQUENCE</scope>
    <source>
        <strain evidence="1">L72</strain>
    </source>
</reference>
<accession>A0A964T643</accession>
<dbReference type="AlphaFoldDB" id="A0A964T643"/>
<comment type="caution">
    <text evidence="1">The sequence shown here is derived from an EMBL/GenBank/DDBJ whole genome shotgun (WGS) entry which is preliminary data.</text>
</comment>
<evidence type="ECO:0000313" key="2">
    <source>
        <dbReference type="Proteomes" id="UP000773614"/>
    </source>
</evidence>
<keyword evidence="2" id="KW-1185">Reference proteome</keyword>